<keyword evidence="7" id="KW-1185">Reference proteome</keyword>
<evidence type="ECO:0000259" key="5">
    <source>
        <dbReference type="Pfam" id="PF18358"/>
    </source>
</evidence>
<feature type="compositionally biased region" description="Low complexity" evidence="3">
    <location>
        <begin position="142"/>
        <end position="170"/>
    </location>
</feature>
<protein>
    <recommendedName>
        <fullName evidence="8">Histone-lysine N-methyltransferase SETDB1-B</fullName>
    </recommendedName>
</protein>
<feature type="compositionally biased region" description="Basic and acidic residues" evidence="3">
    <location>
        <begin position="40"/>
        <end position="49"/>
    </location>
</feature>
<sequence length="425" mass="47821">MEVDEHEVMTLELQDFRQPENATKYMHTVRYEPSPSANETHSKIRHCTDGLDDDNLQKKPVVVLRRLSEFTVNALQPPTPQQFYSEAESPGSSDSDMLWEPVDDSGDSDFGVSKKKNSNKQKSSKHKKMKGAKVPPPTVSINNNSSNSASNSASNSSNSASNSGSNSSNNTNKAVEAAPIIVSSAFASNSNETRKVRPDLPEVEITLDMAVLARRRAMRWQRGKIVEIINRDDGRVKYKVIFDEKGKSLVSGHHIASDTNPKLEQLYVGARVLIQSPEDDQCFLPGLLAELPSRKNRLRFLVFLDDHTPLYVSLPSLFLVCRQMDEAVGDLPDGPHKCFMEQYLKTWPYPHLTHYKEGQSLNIELDGVHQKCQVELVDCSLMKVVFQENGEKDWIHRGSIRLEHMSKFLELKQSREAKADSSDPK</sequence>
<dbReference type="Proteomes" id="UP001311232">
    <property type="component" value="Unassembled WGS sequence"/>
</dbReference>
<accession>A0AAV9QVL5</accession>
<feature type="compositionally biased region" description="Basic residues" evidence="3">
    <location>
        <begin position="113"/>
        <end position="131"/>
    </location>
</feature>
<evidence type="ECO:0000313" key="6">
    <source>
        <dbReference type="EMBL" id="KAK5600933.1"/>
    </source>
</evidence>
<proteinExistence type="predicted"/>
<dbReference type="InterPro" id="IPR051516">
    <property type="entry name" value="SETDB_methyltransferase"/>
</dbReference>
<dbReference type="InterPro" id="IPR040880">
    <property type="entry name" value="DUF5604"/>
</dbReference>
<dbReference type="PANTHER" id="PTHR46024">
    <property type="entry name" value="HISTONE-LYSINE N-METHYLTRANSFERASE EGGLESS"/>
    <property type="match status" value="1"/>
</dbReference>
<evidence type="ECO:0000256" key="2">
    <source>
        <dbReference type="ARBA" id="ARBA00023242"/>
    </source>
</evidence>
<dbReference type="InterPro" id="IPR041292">
    <property type="entry name" value="Tudor_4"/>
</dbReference>
<dbReference type="Pfam" id="PF18300">
    <property type="entry name" value="DUF5604"/>
    <property type="match status" value="1"/>
</dbReference>
<feature type="domain" description="Histone methyltransferase Tudor" evidence="5">
    <location>
        <begin position="356"/>
        <end position="403"/>
    </location>
</feature>
<reference evidence="6 7" key="1">
    <citation type="submission" date="2021-06" db="EMBL/GenBank/DDBJ databases">
        <authorList>
            <person name="Palmer J.M."/>
        </authorList>
    </citation>
    <scope>NUCLEOTIDE SEQUENCE [LARGE SCALE GENOMIC DNA]</scope>
    <source>
        <strain evidence="6 7">MEX-2019</strain>
        <tissue evidence="6">Muscle</tissue>
    </source>
</reference>
<evidence type="ECO:0000256" key="3">
    <source>
        <dbReference type="SAM" id="MobiDB-lite"/>
    </source>
</evidence>
<organism evidence="6 7">
    <name type="scientific">Crenichthys baileyi</name>
    <name type="common">White River springfish</name>
    <dbReference type="NCBI Taxonomy" id="28760"/>
    <lineage>
        <taxon>Eukaryota</taxon>
        <taxon>Metazoa</taxon>
        <taxon>Chordata</taxon>
        <taxon>Craniata</taxon>
        <taxon>Vertebrata</taxon>
        <taxon>Euteleostomi</taxon>
        <taxon>Actinopterygii</taxon>
        <taxon>Neopterygii</taxon>
        <taxon>Teleostei</taxon>
        <taxon>Neoteleostei</taxon>
        <taxon>Acanthomorphata</taxon>
        <taxon>Ovalentaria</taxon>
        <taxon>Atherinomorphae</taxon>
        <taxon>Cyprinodontiformes</taxon>
        <taxon>Goodeidae</taxon>
        <taxon>Crenichthys</taxon>
    </lineage>
</organism>
<feature type="region of interest" description="Disordered" evidence="3">
    <location>
        <begin position="32"/>
        <end position="53"/>
    </location>
</feature>
<feature type="domain" description="DUF5604" evidence="4">
    <location>
        <begin position="207"/>
        <end position="258"/>
    </location>
</feature>
<dbReference type="EMBL" id="JAHHUM010002743">
    <property type="protein sequence ID" value="KAK5600933.1"/>
    <property type="molecule type" value="Genomic_DNA"/>
</dbReference>
<dbReference type="GO" id="GO:0046974">
    <property type="term" value="F:histone H3K9 methyltransferase activity"/>
    <property type="evidence" value="ECO:0007669"/>
    <property type="project" value="TreeGrafter"/>
</dbReference>
<evidence type="ECO:0008006" key="8">
    <source>
        <dbReference type="Google" id="ProtNLM"/>
    </source>
</evidence>
<dbReference type="Gene3D" id="2.30.30.140">
    <property type="match status" value="2"/>
</dbReference>
<dbReference type="AlphaFoldDB" id="A0AAV9QVL5"/>
<name>A0AAV9QVL5_9TELE</name>
<gene>
    <name evidence="6" type="ORF">CRENBAI_006700</name>
</gene>
<comment type="caution">
    <text evidence="6">The sequence shown here is derived from an EMBL/GenBank/DDBJ whole genome shotgun (WGS) entry which is preliminary data.</text>
</comment>
<dbReference type="GO" id="GO:0005634">
    <property type="term" value="C:nucleus"/>
    <property type="evidence" value="ECO:0007669"/>
    <property type="project" value="UniProtKB-SubCell"/>
</dbReference>
<keyword evidence="2" id="KW-0539">Nucleus</keyword>
<comment type="subcellular location">
    <subcellularLocation>
        <location evidence="1">Nucleus</location>
    </subcellularLocation>
</comment>
<evidence type="ECO:0000259" key="4">
    <source>
        <dbReference type="Pfam" id="PF18300"/>
    </source>
</evidence>
<dbReference type="Pfam" id="PF18358">
    <property type="entry name" value="Tudor_4"/>
    <property type="match status" value="1"/>
</dbReference>
<dbReference type="GO" id="GO:0070828">
    <property type="term" value="P:heterochromatin organization"/>
    <property type="evidence" value="ECO:0007669"/>
    <property type="project" value="TreeGrafter"/>
</dbReference>
<feature type="compositionally biased region" description="Polar residues" evidence="3">
    <location>
        <begin position="78"/>
        <end position="95"/>
    </location>
</feature>
<evidence type="ECO:0000256" key="1">
    <source>
        <dbReference type="ARBA" id="ARBA00004123"/>
    </source>
</evidence>
<evidence type="ECO:0000313" key="7">
    <source>
        <dbReference type="Proteomes" id="UP001311232"/>
    </source>
</evidence>
<dbReference type="PANTHER" id="PTHR46024:SF1">
    <property type="entry name" value="HISTONE-LYSINE N-METHYLTRANSFERASE EGGLESS"/>
    <property type="match status" value="1"/>
</dbReference>
<dbReference type="GO" id="GO:0010629">
    <property type="term" value="P:negative regulation of gene expression"/>
    <property type="evidence" value="ECO:0007669"/>
    <property type="project" value="TreeGrafter"/>
</dbReference>
<feature type="region of interest" description="Disordered" evidence="3">
    <location>
        <begin position="78"/>
        <end position="171"/>
    </location>
</feature>